<dbReference type="SUPFAM" id="SSF88946">
    <property type="entry name" value="Sigma2 domain of RNA polymerase sigma factors"/>
    <property type="match status" value="1"/>
</dbReference>
<dbReference type="InterPro" id="IPR013249">
    <property type="entry name" value="RNA_pol_sigma70_r4_t2"/>
</dbReference>
<dbReference type="NCBIfam" id="TIGR02937">
    <property type="entry name" value="sigma70-ECF"/>
    <property type="match status" value="1"/>
</dbReference>
<evidence type="ECO:0000259" key="5">
    <source>
        <dbReference type="Pfam" id="PF08281"/>
    </source>
</evidence>
<keyword evidence="7" id="KW-1185">Reference proteome</keyword>
<keyword evidence="4" id="KW-0804">Transcription</keyword>
<sequence>MKAHDLDLNDYQFQLFQDGNEKVFKLVFDRYHKILFRYTYTTLNDVYKSEEIVQTAFIQLFKNKSRISSADALYPYIFVITKRLVAKTFKEQILNLTDQLERNKQLEVPCEETEQELKSRDLRGILNKLIDQLPQKQSEIYRLSKLQGYSYEEISLITGSSRNTVKNQLITASKKIKSNLEKLYLLIFYFFFM</sequence>
<dbReference type="InterPro" id="IPR014284">
    <property type="entry name" value="RNA_pol_sigma-70_dom"/>
</dbReference>
<name>A0ABT7NHU8_9SPHI</name>
<evidence type="ECO:0000256" key="2">
    <source>
        <dbReference type="ARBA" id="ARBA00023015"/>
    </source>
</evidence>
<keyword evidence="3" id="KW-0731">Sigma factor</keyword>
<comment type="similarity">
    <text evidence="1">Belongs to the sigma-70 factor family. ECF subfamily.</text>
</comment>
<dbReference type="PANTHER" id="PTHR43133">
    <property type="entry name" value="RNA POLYMERASE ECF-TYPE SIGMA FACTO"/>
    <property type="match status" value="1"/>
</dbReference>
<dbReference type="InterPro" id="IPR036388">
    <property type="entry name" value="WH-like_DNA-bd_sf"/>
</dbReference>
<keyword evidence="2" id="KW-0805">Transcription regulation</keyword>
<evidence type="ECO:0000256" key="4">
    <source>
        <dbReference type="ARBA" id="ARBA00023163"/>
    </source>
</evidence>
<evidence type="ECO:0000256" key="3">
    <source>
        <dbReference type="ARBA" id="ARBA00023082"/>
    </source>
</evidence>
<dbReference type="InterPro" id="IPR039425">
    <property type="entry name" value="RNA_pol_sigma-70-like"/>
</dbReference>
<dbReference type="Gene3D" id="1.10.10.10">
    <property type="entry name" value="Winged helix-like DNA-binding domain superfamily/Winged helix DNA-binding domain"/>
    <property type="match status" value="1"/>
</dbReference>
<dbReference type="CDD" id="cd06171">
    <property type="entry name" value="Sigma70_r4"/>
    <property type="match status" value="1"/>
</dbReference>
<comment type="caution">
    <text evidence="6">The sequence shown here is derived from an EMBL/GenBank/DDBJ whole genome shotgun (WGS) entry which is preliminary data.</text>
</comment>
<proteinExistence type="inferred from homology"/>
<evidence type="ECO:0000313" key="6">
    <source>
        <dbReference type="EMBL" id="MDM1046764.1"/>
    </source>
</evidence>
<protein>
    <submittedName>
        <fullName evidence="6">Sigma-70 family RNA polymerase sigma factor</fullName>
    </submittedName>
</protein>
<reference evidence="6" key="2">
    <citation type="journal article" date="2022" name="Sci. Total Environ.">
        <title>Prevalence, transmission, and molecular epidemiology of tet(X)-positive bacteria among humans, animals, and environmental niches in China: An epidemiological, and genomic-based study.</title>
        <authorList>
            <person name="Dong N."/>
            <person name="Zeng Y."/>
            <person name="Cai C."/>
            <person name="Sun C."/>
            <person name="Lu J."/>
            <person name="Liu C."/>
            <person name="Zhou H."/>
            <person name="Sun Q."/>
            <person name="Shu L."/>
            <person name="Wang H."/>
            <person name="Wang Y."/>
            <person name="Wang S."/>
            <person name="Wu C."/>
            <person name="Chan E.W."/>
            <person name="Chen G."/>
            <person name="Shen Z."/>
            <person name="Chen S."/>
            <person name="Zhang R."/>
        </authorList>
    </citation>
    <scope>NUCLEOTIDE SEQUENCE</scope>
    <source>
        <strain evidence="6">R1692</strain>
    </source>
</reference>
<dbReference type="InterPro" id="IPR013325">
    <property type="entry name" value="RNA_pol_sigma_r2"/>
</dbReference>
<evidence type="ECO:0000256" key="1">
    <source>
        <dbReference type="ARBA" id="ARBA00010641"/>
    </source>
</evidence>
<dbReference type="RefSeq" id="WP_286650122.1">
    <property type="nucleotide sequence ID" value="NZ_JACAGK010000001.1"/>
</dbReference>
<dbReference type="Pfam" id="PF08281">
    <property type="entry name" value="Sigma70_r4_2"/>
    <property type="match status" value="1"/>
</dbReference>
<dbReference type="SUPFAM" id="SSF88659">
    <property type="entry name" value="Sigma3 and sigma4 domains of RNA polymerase sigma factors"/>
    <property type="match status" value="1"/>
</dbReference>
<reference evidence="6" key="1">
    <citation type="submission" date="2020-06" db="EMBL/GenBank/DDBJ databases">
        <authorList>
            <person name="Dong N."/>
        </authorList>
    </citation>
    <scope>NUCLEOTIDE SEQUENCE</scope>
    <source>
        <strain evidence="6">R1692</strain>
    </source>
</reference>
<evidence type="ECO:0000313" key="7">
    <source>
        <dbReference type="Proteomes" id="UP001170954"/>
    </source>
</evidence>
<dbReference type="Proteomes" id="UP001170954">
    <property type="component" value="Unassembled WGS sequence"/>
</dbReference>
<dbReference type="Gene3D" id="1.10.1740.10">
    <property type="match status" value="1"/>
</dbReference>
<gene>
    <name evidence="6" type="ORF">HX018_00675</name>
</gene>
<dbReference type="InterPro" id="IPR013324">
    <property type="entry name" value="RNA_pol_sigma_r3/r4-like"/>
</dbReference>
<organism evidence="6 7">
    <name type="scientific">Sphingobacterium hotanense</name>
    <dbReference type="NCBI Taxonomy" id="649196"/>
    <lineage>
        <taxon>Bacteria</taxon>
        <taxon>Pseudomonadati</taxon>
        <taxon>Bacteroidota</taxon>
        <taxon>Sphingobacteriia</taxon>
        <taxon>Sphingobacteriales</taxon>
        <taxon>Sphingobacteriaceae</taxon>
        <taxon>Sphingobacterium</taxon>
    </lineage>
</organism>
<feature type="domain" description="RNA polymerase sigma factor 70 region 4 type 2" evidence="5">
    <location>
        <begin position="125"/>
        <end position="169"/>
    </location>
</feature>
<dbReference type="PANTHER" id="PTHR43133:SF46">
    <property type="entry name" value="RNA POLYMERASE SIGMA-70 FACTOR ECF SUBFAMILY"/>
    <property type="match status" value="1"/>
</dbReference>
<dbReference type="EMBL" id="JACAGK010000001">
    <property type="protein sequence ID" value="MDM1046764.1"/>
    <property type="molecule type" value="Genomic_DNA"/>
</dbReference>
<accession>A0ABT7NHU8</accession>